<evidence type="ECO:0000313" key="6">
    <source>
        <dbReference type="EMBL" id="KAH0572250.1"/>
    </source>
</evidence>
<gene>
    <name evidence="5" type="ORF">SS50377_19032</name>
    <name evidence="6" type="ORF">SS50377_26460</name>
</gene>
<dbReference type="OrthoDB" id="538223at2759"/>
<reference evidence="5 6" key="1">
    <citation type="journal article" date="2014" name="PLoS Genet.">
        <title>The Genome of Spironucleus salmonicida Highlights a Fish Pathogen Adapted to Fluctuating Environments.</title>
        <authorList>
            <person name="Xu F."/>
            <person name="Jerlstrom-Hultqvist J."/>
            <person name="Einarsson E."/>
            <person name="Astvaldsson A."/>
            <person name="Svard S.G."/>
            <person name="Andersson J.O."/>
        </authorList>
    </citation>
    <scope>NUCLEOTIDE SEQUENCE</scope>
    <source>
        <strain evidence="6">ATCC 50377</strain>
    </source>
</reference>
<evidence type="ECO:0000256" key="1">
    <source>
        <dbReference type="PROSITE-ProRule" id="PRU00221"/>
    </source>
</evidence>
<dbReference type="InterPro" id="IPR001680">
    <property type="entry name" value="WD40_rpt"/>
</dbReference>
<keyword evidence="1" id="KW-0853">WD repeat</keyword>
<feature type="repeat" description="WD" evidence="1">
    <location>
        <begin position="321"/>
        <end position="365"/>
    </location>
</feature>
<organism evidence="5">
    <name type="scientific">Spironucleus salmonicida</name>
    <dbReference type="NCBI Taxonomy" id="348837"/>
    <lineage>
        <taxon>Eukaryota</taxon>
        <taxon>Metamonada</taxon>
        <taxon>Diplomonadida</taxon>
        <taxon>Hexamitidae</taxon>
        <taxon>Hexamitinae</taxon>
        <taxon>Spironucleus</taxon>
    </lineage>
</organism>
<dbReference type="Proteomes" id="UP000018208">
    <property type="component" value="Unassembled WGS sequence"/>
</dbReference>
<evidence type="ECO:0000259" key="4">
    <source>
        <dbReference type="Pfam" id="PF12894"/>
    </source>
</evidence>
<dbReference type="Pfam" id="PF00400">
    <property type="entry name" value="WD40"/>
    <property type="match status" value="2"/>
</dbReference>
<feature type="region of interest" description="Disordered" evidence="3">
    <location>
        <begin position="18"/>
        <end position="53"/>
    </location>
</feature>
<proteinExistence type="predicted"/>
<feature type="domain" description="Anaphase-promoting complex subunit 4-like WD40" evidence="4">
    <location>
        <begin position="342"/>
        <end position="412"/>
    </location>
</feature>
<keyword evidence="7" id="KW-1185">Reference proteome</keyword>
<dbReference type="Gene3D" id="2.130.10.10">
    <property type="entry name" value="YVTN repeat-like/Quinoprotein amine dehydrogenase"/>
    <property type="match status" value="2"/>
</dbReference>
<dbReference type="PROSITE" id="PS50082">
    <property type="entry name" value="WD_REPEATS_2"/>
    <property type="match status" value="1"/>
</dbReference>
<reference evidence="6" key="2">
    <citation type="submission" date="2020-12" db="EMBL/GenBank/DDBJ databases">
        <title>New Spironucleus salmonicida genome in near-complete chromosomes.</title>
        <authorList>
            <person name="Xu F."/>
            <person name="Kurt Z."/>
            <person name="Jimenez-Gonzalez A."/>
            <person name="Astvaldsson A."/>
            <person name="Andersson J.O."/>
            <person name="Svard S.G."/>
        </authorList>
    </citation>
    <scope>NUCLEOTIDE SEQUENCE</scope>
    <source>
        <strain evidence="6">ATCC 50377</strain>
    </source>
</reference>
<dbReference type="AlphaFoldDB" id="V6LA71"/>
<dbReference type="SMART" id="SM00320">
    <property type="entry name" value="WD40"/>
    <property type="match status" value="5"/>
</dbReference>
<dbReference type="Pfam" id="PF12894">
    <property type="entry name" value="ANAPC4_WD40"/>
    <property type="match status" value="1"/>
</dbReference>
<evidence type="ECO:0000256" key="3">
    <source>
        <dbReference type="SAM" id="MobiDB-lite"/>
    </source>
</evidence>
<dbReference type="PANTHER" id="PTHR14604">
    <property type="entry name" value="WD40 REPEAT PF20"/>
    <property type="match status" value="1"/>
</dbReference>
<feature type="compositionally biased region" description="Polar residues" evidence="3">
    <location>
        <begin position="31"/>
        <end position="41"/>
    </location>
</feature>
<evidence type="ECO:0000313" key="5">
    <source>
        <dbReference type="EMBL" id="EST41320.1"/>
    </source>
</evidence>
<protein>
    <submittedName>
        <fullName evidence="5">Sperm-associated WD-repeat protein</fullName>
    </submittedName>
    <submittedName>
        <fullName evidence="6">WD40 repeat protein</fullName>
    </submittedName>
</protein>
<dbReference type="InterPro" id="IPR015943">
    <property type="entry name" value="WD40/YVTN_repeat-like_dom_sf"/>
</dbReference>
<dbReference type="PANTHER" id="PTHR14604:SF3">
    <property type="entry name" value="SPERM-ASSOCIATED ANTIGEN 16 PROTEIN"/>
    <property type="match status" value="1"/>
</dbReference>
<evidence type="ECO:0000313" key="7">
    <source>
        <dbReference type="Proteomes" id="UP000018208"/>
    </source>
</evidence>
<dbReference type="InterPro" id="IPR036322">
    <property type="entry name" value="WD40_repeat_dom_sf"/>
</dbReference>
<dbReference type="InterPro" id="IPR050995">
    <property type="entry name" value="WD-F-box_domain-protein"/>
</dbReference>
<dbReference type="EMBL" id="KI546170">
    <property type="protein sequence ID" value="EST41320.1"/>
    <property type="molecule type" value="Genomic_DNA"/>
</dbReference>
<sequence length="574" mass="64299">MEIPQDIVSIMTKEYAVPELSEHSESDPELTLQTLVPENVQTPPPPPPPSQNNTTIEDFLKNTLAQLNLVRTLSSFQSEYLELSNNDQNHILNSSQNAILAENVALKFKFDQLQLQNEKIVDAAQKAKDQFAKLRSQRDYHKTKHRQVVQEKQVLVNDLRRLREHCQLYQPLIMELNARYDKLLRQKQLSDIAKDKAQNDLKKLQMQTAPKEEEITYTKRTAKLAPIQKAESTEKQLAKTYFKAQSLLESTNPYLAVENPENMNITRKFNKLNMINSPQKVHENVVSSVNIHRNRPVFLTASSDGSFKVLSSSNNQLLLQGSPHSSFITCAKFNPNSQFQSILASAAGDGTVKLFNILNQKEIASFEKIAAQAWWLDWNVEGRVLASAGADKSVRIFDVDCGKIIAKFEVNEYTNNIEPFIALRNSQKQATFCHFQPFGNLICTGGADKFIRVYDPRLGNEIHTYPMQNACKCVFDPSGTNVYGCDFDGNVLVQDIRMQKKLFTGKLSDSLNCVAAGPDMAVFGGKKGIYSYIGDSLKMVDKCAGISCESLDFQVSGNSFLFGCTDGSIGKLGG</sequence>
<evidence type="ECO:0000256" key="2">
    <source>
        <dbReference type="SAM" id="Coils"/>
    </source>
</evidence>
<feature type="coiled-coil region" evidence="2">
    <location>
        <begin position="110"/>
        <end position="137"/>
    </location>
</feature>
<dbReference type="VEuPathDB" id="GiardiaDB:SS50377_26460"/>
<dbReference type="InterPro" id="IPR024977">
    <property type="entry name" value="Apc4-like_WD40_dom"/>
</dbReference>
<name>V6LA71_9EUKA</name>
<dbReference type="SUPFAM" id="SSF50978">
    <property type="entry name" value="WD40 repeat-like"/>
    <property type="match status" value="1"/>
</dbReference>
<dbReference type="EMBL" id="AUWU02000006">
    <property type="protein sequence ID" value="KAH0572250.1"/>
    <property type="molecule type" value="Genomic_DNA"/>
</dbReference>
<accession>V6LA71</accession>
<keyword evidence="2" id="KW-0175">Coiled coil</keyword>